<accession>A0A9P6H5R0</accession>
<comment type="caution">
    <text evidence="1">The sequence shown here is derived from an EMBL/GenBank/DDBJ whole genome shotgun (WGS) entry which is preliminary data.</text>
</comment>
<organism evidence="1 2">
    <name type="scientific">Thelephora terrestris</name>
    <dbReference type="NCBI Taxonomy" id="56493"/>
    <lineage>
        <taxon>Eukaryota</taxon>
        <taxon>Fungi</taxon>
        <taxon>Dikarya</taxon>
        <taxon>Basidiomycota</taxon>
        <taxon>Agaricomycotina</taxon>
        <taxon>Agaricomycetes</taxon>
        <taxon>Thelephorales</taxon>
        <taxon>Thelephoraceae</taxon>
        <taxon>Thelephora</taxon>
    </lineage>
</organism>
<evidence type="ECO:0000313" key="1">
    <source>
        <dbReference type="EMBL" id="KAF9779799.1"/>
    </source>
</evidence>
<keyword evidence="2" id="KW-1185">Reference proteome</keyword>
<dbReference type="AlphaFoldDB" id="A0A9P6H5R0"/>
<gene>
    <name evidence="1" type="ORF">BJ322DRAFT_1221283</name>
</gene>
<evidence type="ECO:0000313" key="2">
    <source>
        <dbReference type="Proteomes" id="UP000736335"/>
    </source>
</evidence>
<reference evidence="1" key="1">
    <citation type="journal article" date="2020" name="Nat. Commun.">
        <title>Large-scale genome sequencing of mycorrhizal fungi provides insights into the early evolution of symbiotic traits.</title>
        <authorList>
            <person name="Miyauchi S."/>
            <person name="Kiss E."/>
            <person name="Kuo A."/>
            <person name="Drula E."/>
            <person name="Kohler A."/>
            <person name="Sanchez-Garcia M."/>
            <person name="Morin E."/>
            <person name="Andreopoulos B."/>
            <person name="Barry K.W."/>
            <person name="Bonito G."/>
            <person name="Buee M."/>
            <person name="Carver A."/>
            <person name="Chen C."/>
            <person name="Cichocki N."/>
            <person name="Clum A."/>
            <person name="Culley D."/>
            <person name="Crous P.W."/>
            <person name="Fauchery L."/>
            <person name="Girlanda M."/>
            <person name="Hayes R.D."/>
            <person name="Keri Z."/>
            <person name="LaButti K."/>
            <person name="Lipzen A."/>
            <person name="Lombard V."/>
            <person name="Magnuson J."/>
            <person name="Maillard F."/>
            <person name="Murat C."/>
            <person name="Nolan M."/>
            <person name="Ohm R.A."/>
            <person name="Pangilinan J."/>
            <person name="Pereira M.F."/>
            <person name="Perotto S."/>
            <person name="Peter M."/>
            <person name="Pfister S."/>
            <person name="Riley R."/>
            <person name="Sitrit Y."/>
            <person name="Stielow J.B."/>
            <person name="Szollosi G."/>
            <person name="Zifcakova L."/>
            <person name="Stursova M."/>
            <person name="Spatafora J.W."/>
            <person name="Tedersoo L."/>
            <person name="Vaario L.M."/>
            <person name="Yamada A."/>
            <person name="Yan M."/>
            <person name="Wang P."/>
            <person name="Xu J."/>
            <person name="Bruns T."/>
            <person name="Baldrian P."/>
            <person name="Vilgalys R."/>
            <person name="Dunand C."/>
            <person name="Henrissat B."/>
            <person name="Grigoriev I.V."/>
            <person name="Hibbett D."/>
            <person name="Nagy L.G."/>
            <person name="Martin F.M."/>
        </authorList>
    </citation>
    <scope>NUCLEOTIDE SEQUENCE</scope>
    <source>
        <strain evidence="1">UH-Tt-Lm1</strain>
    </source>
</reference>
<dbReference type="Proteomes" id="UP000736335">
    <property type="component" value="Unassembled WGS sequence"/>
</dbReference>
<protein>
    <submittedName>
        <fullName evidence="1">Uncharacterized protein</fullName>
    </submittedName>
</protein>
<dbReference type="EMBL" id="WIUZ02000018">
    <property type="protein sequence ID" value="KAF9779799.1"/>
    <property type="molecule type" value="Genomic_DNA"/>
</dbReference>
<proteinExistence type="predicted"/>
<name>A0A9P6H5R0_9AGAM</name>
<reference evidence="1" key="2">
    <citation type="submission" date="2020-11" db="EMBL/GenBank/DDBJ databases">
        <authorList>
            <consortium name="DOE Joint Genome Institute"/>
            <person name="Kuo A."/>
            <person name="Miyauchi S."/>
            <person name="Kiss E."/>
            <person name="Drula E."/>
            <person name="Kohler A."/>
            <person name="Sanchez-Garcia M."/>
            <person name="Andreopoulos B."/>
            <person name="Barry K.W."/>
            <person name="Bonito G."/>
            <person name="Buee M."/>
            <person name="Carver A."/>
            <person name="Chen C."/>
            <person name="Cichocki N."/>
            <person name="Clum A."/>
            <person name="Culley D."/>
            <person name="Crous P.W."/>
            <person name="Fauchery L."/>
            <person name="Girlanda M."/>
            <person name="Hayes R."/>
            <person name="Keri Z."/>
            <person name="Labutti K."/>
            <person name="Lipzen A."/>
            <person name="Lombard V."/>
            <person name="Magnuson J."/>
            <person name="Maillard F."/>
            <person name="Morin E."/>
            <person name="Murat C."/>
            <person name="Nolan M."/>
            <person name="Ohm R."/>
            <person name="Pangilinan J."/>
            <person name="Pereira M."/>
            <person name="Perotto S."/>
            <person name="Peter M."/>
            <person name="Riley R."/>
            <person name="Sitrit Y."/>
            <person name="Stielow B."/>
            <person name="Szollosi G."/>
            <person name="Zifcakova L."/>
            <person name="Stursova M."/>
            <person name="Spatafora J.W."/>
            <person name="Tedersoo L."/>
            <person name="Vaario L.-M."/>
            <person name="Yamada A."/>
            <person name="Yan M."/>
            <person name="Wang P."/>
            <person name="Xu J."/>
            <person name="Bruns T."/>
            <person name="Baldrian P."/>
            <person name="Vilgalys R."/>
            <person name="Henrissat B."/>
            <person name="Grigoriev I.V."/>
            <person name="Hibbett D."/>
            <person name="Nagy L.G."/>
            <person name="Martin F.M."/>
        </authorList>
    </citation>
    <scope>NUCLEOTIDE SEQUENCE</scope>
    <source>
        <strain evidence="1">UH-Tt-Lm1</strain>
    </source>
</reference>
<sequence>MTQDPAASLISINVWQRLTLTICIGRKENLWGLREAWYAPLREIGIYLCAYVGRILGTISGSPIALLCLHEKAEEYRKSIAERTVVEANGEEYFQRVVPAFFFCGSHNRFFYSTSLRVRYVLQCLHHFEERPTTVQMLGGERILVLRQSETTGSSLYPLFGRQPRVNVFLWKGLRTVIRVGTIEFGSGKSARGSIKAVSKGSPIIWRFPFSDHQADVFLSWSSTLPASAHARSLNSVQCNTSYVSLCNPSPFYLVNEADSRQVNPQRDGE</sequence>